<dbReference type="AlphaFoldDB" id="A0A2G4F2Z2"/>
<dbReference type="OrthoDB" id="153025at2"/>
<proteinExistence type="predicted"/>
<dbReference type="GO" id="GO:0016740">
    <property type="term" value="F:transferase activity"/>
    <property type="evidence" value="ECO:0007669"/>
    <property type="project" value="UniProtKB-KW"/>
</dbReference>
<accession>A0A2G4F2Z2</accession>
<comment type="caution">
    <text evidence="2">The sequence shown here is derived from an EMBL/GenBank/DDBJ whole genome shotgun (WGS) entry which is preliminary data.</text>
</comment>
<dbReference type="InterPro" id="IPR001173">
    <property type="entry name" value="Glyco_trans_2-like"/>
</dbReference>
<dbReference type="InterPro" id="IPR050834">
    <property type="entry name" value="Glycosyltransf_2"/>
</dbReference>
<dbReference type="PANTHER" id="PTHR43685">
    <property type="entry name" value="GLYCOSYLTRANSFERASE"/>
    <property type="match status" value="1"/>
</dbReference>
<reference evidence="2" key="1">
    <citation type="submission" date="2017-10" db="EMBL/GenBank/DDBJ databases">
        <title>Draft genome sequence of the planktic cyanobacteria Tychonema bourrellyi isolated from alpine lentic freshwater.</title>
        <authorList>
            <person name="Tett A."/>
            <person name="Armanini F."/>
            <person name="Asnicar F."/>
            <person name="Boscaini A."/>
            <person name="Pasolli E."/>
            <person name="Zolfo M."/>
            <person name="Donati C."/>
            <person name="Salmaso N."/>
            <person name="Segata N."/>
        </authorList>
    </citation>
    <scope>NUCLEOTIDE SEQUENCE</scope>
    <source>
        <strain evidence="2">FEM_GT703</strain>
    </source>
</reference>
<feature type="domain" description="Glycosyltransferase 2-like" evidence="1">
    <location>
        <begin position="86"/>
        <end position="166"/>
    </location>
</feature>
<gene>
    <name evidence="2" type="ORF">CP500_007010</name>
</gene>
<organism evidence="2 3">
    <name type="scientific">Tychonema bourrellyi FEM_GT703</name>
    <dbReference type="NCBI Taxonomy" id="2040638"/>
    <lineage>
        <taxon>Bacteria</taxon>
        <taxon>Bacillati</taxon>
        <taxon>Cyanobacteriota</taxon>
        <taxon>Cyanophyceae</taxon>
        <taxon>Oscillatoriophycideae</taxon>
        <taxon>Oscillatoriales</taxon>
        <taxon>Microcoleaceae</taxon>
        <taxon>Tychonema</taxon>
    </lineage>
</organism>
<evidence type="ECO:0000313" key="3">
    <source>
        <dbReference type="Proteomes" id="UP000226442"/>
    </source>
</evidence>
<dbReference type="Pfam" id="PF00535">
    <property type="entry name" value="Glycos_transf_2"/>
    <property type="match status" value="2"/>
</dbReference>
<dbReference type="SUPFAM" id="SSF53448">
    <property type="entry name" value="Nucleotide-diphospho-sugar transferases"/>
    <property type="match status" value="1"/>
</dbReference>
<dbReference type="Gene3D" id="3.90.550.10">
    <property type="entry name" value="Spore Coat Polysaccharide Biosynthesis Protein SpsA, Chain A"/>
    <property type="match status" value="1"/>
</dbReference>
<evidence type="ECO:0000313" key="2">
    <source>
        <dbReference type="EMBL" id="PHX56131.1"/>
    </source>
</evidence>
<dbReference type="PANTHER" id="PTHR43685:SF2">
    <property type="entry name" value="GLYCOSYLTRANSFERASE 2-LIKE DOMAIN-CONTAINING PROTEIN"/>
    <property type="match status" value="1"/>
</dbReference>
<feature type="domain" description="Glycosyltransferase 2-like" evidence="1">
    <location>
        <begin position="7"/>
        <end position="57"/>
    </location>
</feature>
<dbReference type="InterPro" id="IPR029044">
    <property type="entry name" value="Nucleotide-diphossugar_trans"/>
</dbReference>
<dbReference type="EMBL" id="NXIB02000030">
    <property type="protein sequence ID" value="PHX56131.1"/>
    <property type="molecule type" value="Genomic_DNA"/>
</dbReference>
<name>A0A2G4F2Z2_9CYAN</name>
<sequence length="350" mass="39400">MFLPEVSVVVPIYNGEVDLPELIECLRSQTYPSHSVEYLLVDNNSGDRTSSILETTAFNPPSVPPLVRGGGNLDKPPLVRGGGNLERITIRHLTENQIQSSYAARNKGIHSSKGEIIAFTDADCRPESDWLENLVKPFVDLEVGISAGEIVALPGKTILEQHATRQNTLSQKHTLAHPFCAYGQTANLAVRKKVLAEVGLFRPYLTSGGDADLCWRILRETSYKLDFVESAIVRHRHRYTIKQLQSQWYRYGESNKYLHEIHGVDLMRELTTQEYCYRLARWLFKELPVVVVKSALALAKRSEGKPSKRIASSNLVELLNTPIGLVNVRSRAIGQRQAKLPQSAWEIERF</sequence>
<keyword evidence="3" id="KW-1185">Reference proteome</keyword>
<dbReference type="RefSeq" id="WP_096830481.1">
    <property type="nucleotide sequence ID" value="NZ_NXIB02000030.1"/>
</dbReference>
<evidence type="ECO:0000259" key="1">
    <source>
        <dbReference type="Pfam" id="PF00535"/>
    </source>
</evidence>
<dbReference type="Proteomes" id="UP000226442">
    <property type="component" value="Unassembled WGS sequence"/>
</dbReference>
<protein>
    <submittedName>
        <fullName evidence="2">Glycosyltransferase</fullName>
    </submittedName>
</protein>